<evidence type="ECO:0000313" key="1">
    <source>
        <dbReference type="EMBL" id="ETE64502.1"/>
    </source>
</evidence>
<dbReference type="EMBL" id="AZIM01002219">
    <property type="protein sequence ID" value="ETE64502.1"/>
    <property type="molecule type" value="Genomic_DNA"/>
</dbReference>
<reference evidence="1 2" key="1">
    <citation type="journal article" date="2013" name="Proc. Natl. Acad. Sci. U.S.A.">
        <title>The king cobra genome reveals dynamic gene evolution and adaptation in the snake venom system.</title>
        <authorList>
            <person name="Vonk F.J."/>
            <person name="Casewell N.R."/>
            <person name="Henkel C.V."/>
            <person name="Heimberg A.M."/>
            <person name="Jansen H.J."/>
            <person name="McCleary R.J."/>
            <person name="Kerkkamp H.M."/>
            <person name="Vos R.A."/>
            <person name="Guerreiro I."/>
            <person name="Calvete J.J."/>
            <person name="Wuster W."/>
            <person name="Woods A.E."/>
            <person name="Logan J.M."/>
            <person name="Harrison R.A."/>
            <person name="Castoe T.A."/>
            <person name="de Koning A.P."/>
            <person name="Pollock D.D."/>
            <person name="Yandell M."/>
            <person name="Calderon D."/>
            <person name="Renjifo C."/>
            <person name="Currier R.B."/>
            <person name="Salgado D."/>
            <person name="Pla D."/>
            <person name="Sanz L."/>
            <person name="Hyder A.S."/>
            <person name="Ribeiro J.M."/>
            <person name="Arntzen J.W."/>
            <person name="van den Thillart G.E."/>
            <person name="Boetzer M."/>
            <person name="Pirovano W."/>
            <person name="Dirks R.P."/>
            <person name="Spaink H.P."/>
            <person name="Duboule D."/>
            <person name="McGlinn E."/>
            <person name="Kini R.M."/>
            <person name="Richardson M.K."/>
        </authorList>
    </citation>
    <scope>NUCLEOTIDE SEQUENCE</scope>
    <source>
        <tissue evidence="1">Blood</tissue>
    </source>
</reference>
<evidence type="ECO:0000313" key="2">
    <source>
        <dbReference type="Proteomes" id="UP000018936"/>
    </source>
</evidence>
<dbReference type="AlphaFoldDB" id="V8NSJ8"/>
<dbReference type="Proteomes" id="UP000018936">
    <property type="component" value="Unassembled WGS sequence"/>
</dbReference>
<sequence>MKPQRKTESMIHSLSTFQPARLLEKSQNQSKEWNNTQTLETWKWGRFQLISRLGDRRRQRRKAAFKDAGVTVLDAILHPALLITPTGKLMAVNNTDIHTTTLLPTSLCRVELCSLFVIPALVDTATLSNRDTLIPTEDESRVTDTAFNAWSIARVGIGKIVTSSCIRSDGPTKNTWMSLVCAGVDDTIFKELCWANCPVTWHKRPIAFGEDPTVTFNLVELRGSRIECRIHKYLLQQKNDMVVKLSETINSVGQAITGDIGDVDEKGVVSYVPDLDPRKKQSHLDSSISRDVKRLRQLEW</sequence>
<organism evidence="1 2">
    <name type="scientific">Ophiophagus hannah</name>
    <name type="common">King cobra</name>
    <name type="synonym">Naja hannah</name>
    <dbReference type="NCBI Taxonomy" id="8665"/>
    <lineage>
        <taxon>Eukaryota</taxon>
        <taxon>Metazoa</taxon>
        <taxon>Chordata</taxon>
        <taxon>Craniata</taxon>
        <taxon>Vertebrata</taxon>
        <taxon>Euteleostomi</taxon>
        <taxon>Lepidosauria</taxon>
        <taxon>Squamata</taxon>
        <taxon>Bifurcata</taxon>
        <taxon>Unidentata</taxon>
        <taxon>Episquamata</taxon>
        <taxon>Toxicofera</taxon>
        <taxon>Serpentes</taxon>
        <taxon>Colubroidea</taxon>
        <taxon>Elapidae</taxon>
        <taxon>Elapinae</taxon>
        <taxon>Ophiophagus</taxon>
    </lineage>
</organism>
<protein>
    <submittedName>
        <fullName evidence="1">Uncharacterized protein</fullName>
    </submittedName>
</protein>
<keyword evidence="2" id="KW-1185">Reference proteome</keyword>
<feature type="non-terminal residue" evidence="1">
    <location>
        <position position="1"/>
    </location>
</feature>
<comment type="caution">
    <text evidence="1">The sequence shown here is derived from an EMBL/GenBank/DDBJ whole genome shotgun (WGS) entry which is preliminary data.</text>
</comment>
<name>V8NSJ8_OPHHA</name>
<gene>
    <name evidence="1" type="ORF">L345_09734</name>
</gene>
<proteinExistence type="predicted"/>
<accession>V8NSJ8</accession>